<reference evidence="2 3" key="1">
    <citation type="journal article" date="2023" name="G3 (Bethesda)">
        <title>A chromosome-level genome assembly of Zasmidium syzygii isolated from banana leaves.</title>
        <authorList>
            <person name="van Westerhoven A.C."/>
            <person name="Mehrabi R."/>
            <person name="Talebi R."/>
            <person name="Steentjes M.B.F."/>
            <person name="Corcolon B."/>
            <person name="Chong P.A."/>
            <person name="Kema G.H.J."/>
            <person name="Seidl M.F."/>
        </authorList>
    </citation>
    <scope>NUCLEOTIDE SEQUENCE [LARGE SCALE GENOMIC DNA]</scope>
    <source>
        <strain evidence="2 3">P124</strain>
    </source>
</reference>
<dbReference type="Proteomes" id="UP001305779">
    <property type="component" value="Unassembled WGS sequence"/>
</dbReference>
<protein>
    <submittedName>
        <fullName evidence="2">Uncharacterized protein</fullName>
    </submittedName>
</protein>
<evidence type="ECO:0000256" key="1">
    <source>
        <dbReference type="SAM" id="Phobius"/>
    </source>
</evidence>
<organism evidence="2 3">
    <name type="scientific">Zasmidium cellare</name>
    <name type="common">Wine cellar mold</name>
    <name type="synonym">Racodium cellare</name>
    <dbReference type="NCBI Taxonomy" id="395010"/>
    <lineage>
        <taxon>Eukaryota</taxon>
        <taxon>Fungi</taxon>
        <taxon>Dikarya</taxon>
        <taxon>Ascomycota</taxon>
        <taxon>Pezizomycotina</taxon>
        <taxon>Dothideomycetes</taxon>
        <taxon>Dothideomycetidae</taxon>
        <taxon>Mycosphaerellales</taxon>
        <taxon>Mycosphaerellaceae</taxon>
        <taxon>Zasmidium</taxon>
    </lineage>
</organism>
<comment type="caution">
    <text evidence="2">The sequence shown here is derived from an EMBL/GenBank/DDBJ whole genome shotgun (WGS) entry which is preliminary data.</text>
</comment>
<accession>A0ABR0E5Y4</accession>
<keyword evidence="1" id="KW-0472">Membrane</keyword>
<keyword evidence="1" id="KW-0812">Transmembrane</keyword>
<feature type="transmembrane region" description="Helical" evidence="1">
    <location>
        <begin position="6"/>
        <end position="24"/>
    </location>
</feature>
<dbReference type="EMBL" id="JAXOVC010000010">
    <property type="protein sequence ID" value="KAK4496822.1"/>
    <property type="molecule type" value="Genomic_DNA"/>
</dbReference>
<gene>
    <name evidence="2" type="ORF">PRZ48_012806</name>
</gene>
<sequence>MADSLWSSILGATAVPLGLIGLFATERGGKFVSNASRSVRATFRPNDGQVQLCTWDEVPLGPVHVCTDPRSSYCHGKQHVGGPLCWEDTFLTLLNQWNPLMPHHINKKPAYLPMAKSFLQIEYKLLLSFIFLSARGTIRSNYRQARNTFEFGQAKINIQEVRSDVLFIHLEGVMEDSFTKKHLENLINGHPPFIDEGLAPGVNVHRAGWITALGMKEPYEEKTTFLPIYSDQIRYERGTDKAKRGYVFWRSMDRVYRILVEVWAVAFSSDSDALKDIQIAIKALEVIRQHETESGVEHILKLTTSPLPASPQLEQKIIEHFNGKPTLNESEGPGFRAEWRPALRNVLEAATTGCIRCIGYFKNGGREIEQIFGPTWMKKLRESDLYLRGCPKQT</sequence>
<evidence type="ECO:0000313" key="3">
    <source>
        <dbReference type="Proteomes" id="UP001305779"/>
    </source>
</evidence>
<keyword evidence="1" id="KW-1133">Transmembrane helix</keyword>
<proteinExistence type="predicted"/>
<evidence type="ECO:0000313" key="2">
    <source>
        <dbReference type="EMBL" id="KAK4496822.1"/>
    </source>
</evidence>
<keyword evidence="3" id="KW-1185">Reference proteome</keyword>
<name>A0ABR0E5Y4_ZASCE</name>